<sequence length="44" mass="5002">MVEPEVAFADLNDIAGLAEKMLKYAFSAVLAERRDDMEFFCSTR</sequence>
<keyword evidence="1" id="KW-0436">Ligase</keyword>
<dbReference type="AlphaFoldDB" id="A0A379FGN7"/>
<dbReference type="GO" id="GO:0004816">
    <property type="term" value="F:asparagine-tRNA ligase activity"/>
    <property type="evidence" value="ECO:0007669"/>
    <property type="project" value="UniProtKB-EC"/>
</dbReference>
<dbReference type="InterPro" id="IPR045864">
    <property type="entry name" value="aa-tRNA-synth_II/BPL/LPL"/>
</dbReference>
<dbReference type="EMBL" id="UGTS01000004">
    <property type="protein sequence ID" value="SUC19040.1"/>
    <property type="molecule type" value="Genomic_DNA"/>
</dbReference>
<name>A0A379FGN7_PROMI</name>
<dbReference type="EC" id="6.1.1.22" evidence="1"/>
<dbReference type="Gene3D" id="3.30.930.10">
    <property type="entry name" value="Bira Bifunctional Protein, Domain 2"/>
    <property type="match status" value="1"/>
</dbReference>
<protein>
    <submittedName>
        <fullName evidence="1">Asparaginyl-tRNA synthetase</fullName>
        <ecNumber evidence="1">6.1.1.22</ecNumber>
    </submittedName>
</protein>
<evidence type="ECO:0000313" key="2">
    <source>
        <dbReference type="Proteomes" id="UP000254191"/>
    </source>
</evidence>
<reference evidence="1 2" key="1">
    <citation type="submission" date="2018-06" db="EMBL/GenBank/DDBJ databases">
        <authorList>
            <consortium name="Pathogen Informatics"/>
            <person name="Doyle S."/>
        </authorList>
    </citation>
    <scope>NUCLEOTIDE SEQUENCE [LARGE SCALE GENOMIC DNA]</scope>
    <source>
        <strain evidence="1 2">NCTC11938</strain>
    </source>
</reference>
<gene>
    <name evidence="1" type="primary">asnC_3</name>
    <name evidence="1" type="ORF">NCTC11938_01034</name>
</gene>
<evidence type="ECO:0000313" key="1">
    <source>
        <dbReference type="EMBL" id="SUC19040.1"/>
    </source>
</evidence>
<accession>A0A379FGN7</accession>
<keyword evidence="1" id="KW-0030">Aminoacyl-tRNA synthetase</keyword>
<dbReference type="Proteomes" id="UP000254191">
    <property type="component" value="Unassembled WGS sequence"/>
</dbReference>
<organism evidence="1 2">
    <name type="scientific">Proteus mirabilis</name>
    <dbReference type="NCBI Taxonomy" id="584"/>
    <lineage>
        <taxon>Bacteria</taxon>
        <taxon>Pseudomonadati</taxon>
        <taxon>Pseudomonadota</taxon>
        <taxon>Gammaproteobacteria</taxon>
        <taxon>Enterobacterales</taxon>
        <taxon>Morganellaceae</taxon>
        <taxon>Proteus</taxon>
    </lineage>
</organism>
<proteinExistence type="predicted"/>